<feature type="domain" description="Spermatogenesis-associated protein 20-like TRX" evidence="2">
    <location>
        <begin position="30"/>
        <end position="191"/>
    </location>
</feature>
<protein>
    <recommendedName>
        <fullName evidence="2">Spermatogenesis-associated protein 20-like TRX domain-containing protein</fullName>
    </recommendedName>
</protein>
<dbReference type="InterPro" id="IPR024705">
    <property type="entry name" value="Ssp411"/>
</dbReference>
<dbReference type="SUPFAM" id="SSF52833">
    <property type="entry name" value="Thioredoxin-like"/>
    <property type="match status" value="1"/>
</dbReference>
<organism evidence="3 4">
    <name type="scientific">Pontiella desulfatans</name>
    <dbReference type="NCBI Taxonomy" id="2750659"/>
    <lineage>
        <taxon>Bacteria</taxon>
        <taxon>Pseudomonadati</taxon>
        <taxon>Kiritimatiellota</taxon>
        <taxon>Kiritimatiellia</taxon>
        <taxon>Kiritimatiellales</taxon>
        <taxon>Pontiellaceae</taxon>
        <taxon>Pontiella</taxon>
    </lineage>
</organism>
<feature type="signal peptide" evidence="1">
    <location>
        <begin position="1"/>
        <end position="17"/>
    </location>
</feature>
<dbReference type="EMBL" id="CAAHFG010000001">
    <property type="protein sequence ID" value="VGO12972.1"/>
    <property type="molecule type" value="Genomic_DNA"/>
</dbReference>
<evidence type="ECO:0000313" key="3">
    <source>
        <dbReference type="EMBL" id="VGO12972.1"/>
    </source>
</evidence>
<evidence type="ECO:0000313" key="4">
    <source>
        <dbReference type="Proteomes" id="UP000366872"/>
    </source>
</evidence>
<dbReference type="Gene3D" id="1.50.10.10">
    <property type="match status" value="1"/>
</dbReference>
<accession>A0A6C2TZ87</accession>
<sequence>MKQLVLHLMFLAAMHIAAGTGKETAMHSFTNRLAHEKSPYLLQHAHNPVDWYPWGEEAFEAAAKEDKPIFLSIGYATCHWCHVMEHESFENEEIAQLMNEAFVCIKVDREERPDIDNIYMTVAQMMTGQGGWPLTILMTPDKKPFHAATYVPPEQRYGRIGMRQLIPRIDHAWKNQRAKVLDSSSQITDVLAKQQGTGGGEELDAGLLDAGYEELLSQYDKRKGGFGLQPKFPTPHRLIFLLRQGEAEGIKAVEHTLEEMRKGGIFDQVGFGFHRYSTDSAWLLPHFEKMLYDQALLAMAYTEAFELTGKPLYRQVTKEILEYVLRDMTTPTGGFYSAEDADSEGEEGLFYIWSSEEMKSIVGDDYDFVSQVWNIREEGNFRDESTGQINPNNIPHLSEILCDDDSTVLAISRKKLFEVRENRIHPLKDTKVLADWNGLMIAAFAKAGRAFGEQKYIDAAVQANGFVESEMRMETGELWHRWRESDTAVPGQLEDYAFMIFGLLELYESTFDIQFLETALDYNDILTTSFRDENKGGYFMTADDAEQLIVRPKELYDGAIPSGNSVQMLNLLKLARLTGRPELEKQAAETGKAFSGMIDRSPSNFSQALIALQFAEGESVEIVVVGEKDNPETKALLEHINSVHQPGKIVLFKDSDNSDQLARLAPFTKDQNQVEGKPTVYLCRNFACEKPINSLEELRRRFNTKLN</sequence>
<dbReference type="Gene3D" id="3.40.30.10">
    <property type="entry name" value="Glutaredoxin"/>
    <property type="match status" value="1"/>
</dbReference>
<dbReference type="InterPro" id="IPR008928">
    <property type="entry name" value="6-hairpin_glycosidase_sf"/>
</dbReference>
<proteinExistence type="predicted"/>
<evidence type="ECO:0000256" key="1">
    <source>
        <dbReference type="SAM" id="SignalP"/>
    </source>
</evidence>
<dbReference type="Pfam" id="PF03190">
    <property type="entry name" value="Thioredox_DsbH"/>
    <property type="match status" value="1"/>
</dbReference>
<keyword evidence="1" id="KW-0732">Signal</keyword>
<dbReference type="PANTHER" id="PTHR42899:SF1">
    <property type="entry name" value="SPERMATOGENESIS-ASSOCIATED PROTEIN 20"/>
    <property type="match status" value="1"/>
</dbReference>
<dbReference type="InterPro" id="IPR036249">
    <property type="entry name" value="Thioredoxin-like_sf"/>
</dbReference>
<gene>
    <name evidence="3" type="ORF">PDESU_01526</name>
</gene>
<dbReference type="SUPFAM" id="SSF48208">
    <property type="entry name" value="Six-hairpin glycosidases"/>
    <property type="match status" value="1"/>
</dbReference>
<dbReference type="CDD" id="cd02955">
    <property type="entry name" value="SSP411"/>
    <property type="match status" value="1"/>
</dbReference>
<dbReference type="Proteomes" id="UP000366872">
    <property type="component" value="Unassembled WGS sequence"/>
</dbReference>
<dbReference type="PIRSF" id="PIRSF006402">
    <property type="entry name" value="UCP006402_thioredoxin"/>
    <property type="match status" value="1"/>
</dbReference>
<reference evidence="3 4" key="1">
    <citation type="submission" date="2019-04" db="EMBL/GenBank/DDBJ databases">
        <authorList>
            <person name="Van Vliet M D."/>
        </authorList>
    </citation>
    <scope>NUCLEOTIDE SEQUENCE [LARGE SCALE GENOMIC DNA]</scope>
    <source>
        <strain evidence="3 4">F1</strain>
    </source>
</reference>
<keyword evidence="4" id="KW-1185">Reference proteome</keyword>
<feature type="chain" id="PRO_5025586417" description="Spermatogenesis-associated protein 20-like TRX domain-containing protein" evidence="1">
    <location>
        <begin position="18"/>
        <end position="707"/>
    </location>
</feature>
<dbReference type="GO" id="GO:0005975">
    <property type="term" value="P:carbohydrate metabolic process"/>
    <property type="evidence" value="ECO:0007669"/>
    <property type="project" value="InterPro"/>
</dbReference>
<dbReference type="PANTHER" id="PTHR42899">
    <property type="entry name" value="SPERMATOGENESIS-ASSOCIATED PROTEIN 20"/>
    <property type="match status" value="1"/>
</dbReference>
<dbReference type="AlphaFoldDB" id="A0A6C2TZ87"/>
<dbReference type="InterPro" id="IPR004879">
    <property type="entry name" value="Ssp411-like_TRX"/>
</dbReference>
<name>A0A6C2TZ87_PONDE</name>
<evidence type="ECO:0000259" key="2">
    <source>
        <dbReference type="Pfam" id="PF03190"/>
    </source>
</evidence>
<dbReference type="InterPro" id="IPR012341">
    <property type="entry name" value="6hp_glycosidase-like_sf"/>
</dbReference>